<dbReference type="Proteomes" id="UP001591681">
    <property type="component" value="Unassembled WGS sequence"/>
</dbReference>
<dbReference type="EMBL" id="JBHFQA010000015">
    <property type="protein sequence ID" value="KAL2086039.1"/>
    <property type="molecule type" value="Genomic_DNA"/>
</dbReference>
<dbReference type="Pfam" id="PF10545">
    <property type="entry name" value="MADF_DNA_bdg"/>
    <property type="match status" value="1"/>
</dbReference>
<organism evidence="2 3">
    <name type="scientific">Coilia grayii</name>
    <name type="common">Gray's grenadier anchovy</name>
    <dbReference type="NCBI Taxonomy" id="363190"/>
    <lineage>
        <taxon>Eukaryota</taxon>
        <taxon>Metazoa</taxon>
        <taxon>Chordata</taxon>
        <taxon>Craniata</taxon>
        <taxon>Vertebrata</taxon>
        <taxon>Euteleostomi</taxon>
        <taxon>Actinopterygii</taxon>
        <taxon>Neopterygii</taxon>
        <taxon>Teleostei</taxon>
        <taxon>Clupei</taxon>
        <taxon>Clupeiformes</taxon>
        <taxon>Clupeoidei</taxon>
        <taxon>Engraulidae</taxon>
        <taxon>Coilinae</taxon>
        <taxon>Coilia</taxon>
    </lineage>
</organism>
<gene>
    <name evidence="2" type="ORF">ACEWY4_017098</name>
</gene>
<accession>A0ABD1JG53</accession>
<feature type="domain" description="MADF" evidence="1">
    <location>
        <begin position="7"/>
        <end position="95"/>
    </location>
</feature>
<dbReference type="InterPro" id="IPR006578">
    <property type="entry name" value="MADF-dom"/>
</dbReference>
<keyword evidence="3" id="KW-1185">Reference proteome</keyword>
<evidence type="ECO:0000313" key="3">
    <source>
        <dbReference type="Proteomes" id="UP001591681"/>
    </source>
</evidence>
<comment type="caution">
    <text evidence="2">The sequence shown here is derived from an EMBL/GenBank/DDBJ whole genome shotgun (WGS) entry which is preliminary data.</text>
</comment>
<dbReference type="PANTHER" id="PTHR12243">
    <property type="entry name" value="MADF DOMAIN TRANSCRIPTION FACTOR"/>
    <property type="match status" value="1"/>
</dbReference>
<protein>
    <recommendedName>
        <fullName evidence="1">MADF domain-containing protein</fullName>
    </recommendedName>
</protein>
<dbReference type="InterPro" id="IPR039353">
    <property type="entry name" value="TF_Adf1"/>
</dbReference>
<evidence type="ECO:0000313" key="2">
    <source>
        <dbReference type="EMBL" id="KAL2086039.1"/>
    </source>
</evidence>
<reference evidence="2 3" key="1">
    <citation type="submission" date="2024-09" db="EMBL/GenBank/DDBJ databases">
        <title>A chromosome-level genome assembly of Gray's grenadier anchovy, Coilia grayii.</title>
        <authorList>
            <person name="Fu Z."/>
        </authorList>
    </citation>
    <scope>NUCLEOTIDE SEQUENCE [LARGE SCALE GENOMIC DNA]</scope>
    <source>
        <strain evidence="2">G4</strain>
        <tissue evidence="2">Muscle</tissue>
    </source>
</reference>
<dbReference type="PROSITE" id="PS51029">
    <property type="entry name" value="MADF"/>
    <property type="match status" value="1"/>
</dbReference>
<evidence type="ECO:0000259" key="1">
    <source>
        <dbReference type="PROSITE" id="PS51029"/>
    </source>
</evidence>
<proteinExistence type="predicted"/>
<sequence>MDQLEADLSEVVRQYRHLYDPARKEHRDSGRVQNSWQEIAKRLGRDEVVCKRAWKNLRDRLAKTRKRAKQRSGAEGGCRPPPLLVELSWLDKFVKHRATDSNFYETLASTEDAVVPTTSGETSVKTLFFALQSDCYTCHPPVSHPKHP</sequence>
<dbReference type="AlphaFoldDB" id="A0ABD1JG53"/>
<dbReference type="SMART" id="SM00595">
    <property type="entry name" value="MADF"/>
    <property type="match status" value="1"/>
</dbReference>
<name>A0ABD1JG53_9TELE</name>
<dbReference type="PANTHER" id="PTHR12243:SF69">
    <property type="entry name" value="SI:CH73-59F11.3"/>
    <property type="match status" value="1"/>
</dbReference>